<gene>
    <name evidence="1" type="ORF">V5E97_36055</name>
</gene>
<dbReference type="AlphaFoldDB" id="A0AAU7CEM6"/>
<reference evidence="1" key="1">
    <citation type="submission" date="2024-05" db="EMBL/GenBank/DDBJ databases">
        <title>Planctomycetes of the genus Singulisphaera possess chitinolytic capabilities.</title>
        <authorList>
            <person name="Ivanova A."/>
        </authorList>
    </citation>
    <scope>NUCLEOTIDE SEQUENCE</scope>
    <source>
        <strain evidence="1">Ch08T</strain>
    </source>
</reference>
<accession>A0AAU7CEM6</accession>
<protein>
    <submittedName>
        <fullName evidence="1">Uncharacterized protein</fullName>
    </submittedName>
</protein>
<evidence type="ECO:0000313" key="1">
    <source>
        <dbReference type="EMBL" id="XBH03681.1"/>
    </source>
</evidence>
<proteinExistence type="predicted"/>
<name>A0AAU7CEM6_9BACT</name>
<sequence>MAHSPQVPDAREVDRIEALVTVNDPAKADTFLLECLPGTTWRVQIRTADVWATIRDRTPLGSFDERVCTCLSLRLARPVPVEPGLRFQIIAEDDESLSASGLVRPWGG</sequence>
<organism evidence="1">
    <name type="scientific">Singulisphaera sp. Ch08</name>
    <dbReference type="NCBI Taxonomy" id="3120278"/>
    <lineage>
        <taxon>Bacteria</taxon>
        <taxon>Pseudomonadati</taxon>
        <taxon>Planctomycetota</taxon>
        <taxon>Planctomycetia</taxon>
        <taxon>Isosphaerales</taxon>
        <taxon>Isosphaeraceae</taxon>
        <taxon>Singulisphaera</taxon>
    </lineage>
</organism>
<dbReference type="EMBL" id="CP155447">
    <property type="protein sequence ID" value="XBH03681.1"/>
    <property type="molecule type" value="Genomic_DNA"/>
</dbReference>
<dbReference type="RefSeq" id="WP_406696420.1">
    <property type="nucleotide sequence ID" value="NZ_CP155447.1"/>
</dbReference>